<keyword evidence="2" id="KW-1185">Reference proteome</keyword>
<dbReference type="InterPro" id="IPR036410">
    <property type="entry name" value="HSP_DnaJ_Cys-rich_dom_sf"/>
</dbReference>
<accession>A0A0K9NZ84</accession>
<evidence type="ECO:0000313" key="1">
    <source>
        <dbReference type="EMBL" id="KMZ62039.1"/>
    </source>
</evidence>
<reference evidence="2" key="1">
    <citation type="journal article" date="2016" name="Nature">
        <title>The genome of the seagrass Zostera marina reveals angiosperm adaptation to the sea.</title>
        <authorList>
            <person name="Olsen J.L."/>
            <person name="Rouze P."/>
            <person name="Verhelst B."/>
            <person name="Lin Y.-C."/>
            <person name="Bayer T."/>
            <person name="Collen J."/>
            <person name="Dattolo E."/>
            <person name="De Paoli E."/>
            <person name="Dittami S."/>
            <person name="Maumus F."/>
            <person name="Michel G."/>
            <person name="Kersting A."/>
            <person name="Lauritano C."/>
            <person name="Lohaus R."/>
            <person name="Toepel M."/>
            <person name="Tonon T."/>
            <person name="Vanneste K."/>
            <person name="Amirebrahimi M."/>
            <person name="Brakel J."/>
            <person name="Bostroem C."/>
            <person name="Chovatia M."/>
            <person name="Grimwood J."/>
            <person name="Jenkins J.W."/>
            <person name="Jueterbock A."/>
            <person name="Mraz A."/>
            <person name="Stam W.T."/>
            <person name="Tice H."/>
            <person name="Bornberg-Bauer E."/>
            <person name="Green P.J."/>
            <person name="Pearson G.A."/>
            <person name="Procaccini G."/>
            <person name="Duarte C.M."/>
            <person name="Schmutz J."/>
            <person name="Reusch T.B.H."/>
            <person name="Van de Peer Y."/>
        </authorList>
    </citation>
    <scope>NUCLEOTIDE SEQUENCE [LARGE SCALE GENOMIC DNA]</scope>
    <source>
        <strain evidence="2">cv. Finnish</strain>
    </source>
</reference>
<dbReference type="OrthoDB" id="3355217at2759"/>
<dbReference type="PANTHER" id="PTHR15852">
    <property type="entry name" value="PLASTID TRANSCRIPTIONALLY ACTIVE PROTEIN"/>
    <property type="match status" value="1"/>
</dbReference>
<evidence type="ECO:0000313" key="2">
    <source>
        <dbReference type="Proteomes" id="UP000036987"/>
    </source>
</evidence>
<dbReference type="EMBL" id="LFYR01001429">
    <property type="protein sequence ID" value="KMZ62039.1"/>
    <property type="molecule type" value="Genomic_DNA"/>
</dbReference>
<proteinExistence type="predicted"/>
<dbReference type="AlphaFoldDB" id="A0A0K9NZ84"/>
<dbReference type="OMA" id="RGRTNCI"/>
<dbReference type="Proteomes" id="UP000036987">
    <property type="component" value="Unassembled WGS sequence"/>
</dbReference>
<protein>
    <submittedName>
        <fullName evidence="1">Uncharacterized protein</fullName>
    </submittedName>
</protein>
<dbReference type="SUPFAM" id="SSF57938">
    <property type="entry name" value="DnaJ/Hsp40 cysteine-rich domain"/>
    <property type="match status" value="1"/>
</dbReference>
<organism evidence="1 2">
    <name type="scientific">Zostera marina</name>
    <name type="common">Eelgrass</name>
    <dbReference type="NCBI Taxonomy" id="29655"/>
    <lineage>
        <taxon>Eukaryota</taxon>
        <taxon>Viridiplantae</taxon>
        <taxon>Streptophyta</taxon>
        <taxon>Embryophyta</taxon>
        <taxon>Tracheophyta</taxon>
        <taxon>Spermatophyta</taxon>
        <taxon>Magnoliopsida</taxon>
        <taxon>Liliopsida</taxon>
        <taxon>Zosteraceae</taxon>
        <taxon>Zostera</taxon>
    </lineage>
</organism>
<dbReference type="PANTHER" id="PTHR15852:SF54">
    <property type="entry name" value="PROTEIN SSUH2 HOMOLOG"/>
    <property type="match status" value="1"/>
</dbReference>
<name>A0A0K9NZ84_ZOSMR</name>
<comment type="caution">
    <text evidence="1">The sequence shown here is derived from an EMBL/GenBank/DDBJ whole genome shotgun (WGS) entry which is preliminary data.</text>
</comment>
<sequence length="135" mass="15096">MVGLPVPAVRCGFANRRPEPSAEYPLPRKGNGSAGLLFVSKPSWIVRTESNVHKTTIKRENPACVICLGTGRIDCRYCHGKGRTNCSQHAMLPKGEWPEWCKTCRGSGLEHCRRCLGTGQYRDIMGFHFMKMSNN</sequence>
<gene>
    <name evidence="1" type="ORF">ZOSMA_49G01080</name>
</gene>